<organism evidence="4 5">
    <name type="scientific">Oryctolagus cuniculus</name>
    <name type="common">Rabbit</name>
    <dbReference type="NCBI Taxonomy" id="9986"/>
    <lineage>
        <taxon>Eukaryota</taxon>
        <taxon>Metazoa</taxon>
        <taxon>Chordata</taxon>
        <taxon>Craniata</taxon>
        <taxon>Vertebrata</taxon>
        <taxon>Euteleostomi</taxon>
        <taxon>Mammalia</taxon>
        <taxon>Eutheria</taxon>
        <taxon>Euarchontoglires</taxon>
        <taxon>Glires</taxon>
        <taxon>Lagomorpha</taxon>
        <taxon>Leporidae</taxon>
        <taxon>Oryctolagus</taxon>
    </lineage>
</organism>
<evidence type="ECO:0008006" key="6">
    <source>
        <dbReference type="Google" id="ProtNLM"/>
    </source>
</evidence>
<dbReference type="Ensembl" id="ENSOCUT00000041137.1">
    <property type="protein sequence ID" value="ENSOCUP00000039073.1"/>
    <property type="gene ID" value="ENSOCUG00000038161.1"/>
</dbReference>
<dbReference type="EMBL" id="AAGW02018046">
    <property type="status" value="NOT_ANNOTATED_CDS"/>
    <property type="molecule type" value="Genomic_DNA"/>
</dbReference>
<dbReference type="InterPro" id="IPR023626">
    <property type="entry name" value="Ribosomal_eL39_dom_sf"/>
</dbReference>
<evidence type="ECO:0000313" key="5">
    <source>
        <dbReference type="Proteomes" id="UP000001811"/>
    </source>
</evidence>
<dbReference type="GO" id="GO:0003735">
    <property type="term" value="F:structural constituent of ribosome"/>
    <property type="evidence" value="ECO:0007669"/>
    <property type="project" value="InterPro"/>
</dbReference>
<evidence type="ECO:0000256" key="3">
    <source>
        <dbReference type="ARBA" id="ARBA00023274"/>
    </source>
</evidence>
<dbReference type="SMR" id="A0A5F9D027"/>
<reference evidence="4 5" key="1">
    <citation type="journal article" date="2011" name="Nature">
        <title>A high-resolution map of human evolutionary constraint using 29 mammals.</title>
        <authorList>
            <person name="Lindblad-Toh K."/>
            <person name="Garber M."/>
            <person name="Zuk O."/>
            <person name="Lin M.F."/>
            <person name="Parker B.J."/>
            <person name="Washietl S."/>
            <person name="Kheradpour P."/>
            <person name="Ernst J."/>
            <person name="Jordan G."/>
            <person name="Mauceli E."/>
            <person name="Ward L.D."/>
            <person name="Lowe C.B."/>
            <person name="Holloway A.K."/>
            <person name="Clamp M."/>
            <person name="Gnerre S."/>
            <person name="Alfoldi J."/>
            <person name="Beal K."/>
            <person name="Chang J."/>
            <person name="Clawson H."/>
            <person name="Cuff J."/>
            <person name="Di Palma F."/>
            <person name="Fitzgerald S."/>
            <person name="Flicek P."/>
            <person name="Guttman M."/>
            <person name="Hubisz M.J."/>
            <person name="Jaffe D.B."/>
            <person name="Jungreis I."/>
            <person name="Kent W.J."/>
            <person name="Kostka D."/>
            <person name="Lara M."/>
            <person name="Martins A.L."/>
            <person name="Massingham T."/>
            <person name="Moltke I."/>
            <person name="Raney B.J."/>
            <person name="Rasmussen M.D."/>
            <person name="Robinson J."/>
            <person name="Stark A."/>
            <person name="Vilella A.J."/>
            <person name="Wen J."/>
            <person name="Xie X."/>
            <person name="Zody M.C."/>
            <person name="Baldwin J."/>
            <person name="Bloom T."/>
            <person name="Chin C.W."/>
            <person name="Heiman D."/>
            <person name="Nicol R."/>
            <person name="Nusbaum C."/>
            <person name="Young S."/>
            <person name="Wilkinson J."/>
            <person name="Worley K.C."/>
            <person name="Kovar C.L."/>
            <person name="Muzny D.M."/>
            <person name="Gibbs R.A."/>
            <person name="Cree A."/>
            <person name="Dihn H.H."/>
            <person name="Fowler G."/>
            <person name="Jhangiani S."/>
            <person name="Joshi V."/>
            <person name="Lee S."/>
            <person name="Lewis L.R."/>
            <person name="Nazareth L.V."/>
            <person name="Okwuonu G."/>
            <person name="Santibanez J."/>
            <person name="Warren W.C."/>
            <person name="Mardis E.R."/>
            <person name="Weinstock G.M."/>
            <person name="Wilson R.K."/>
            <person name="Delehaunty K."/>
            <person name="Dooling D."/>
            <person name="Fronik C."/>
            <person name="Fulton L."/>
            <person name="Fulton B."/>
            <person name="Graves T."/>
            <person name="Minx P."/>
            <person name="Sodergren E."/>
            <person name="Birney E."/>
            <person name="Margulies E.H."/>
            <person name="Herrero J."/>
            <person name="Green E.D."/>
            <person name="Haussler D."/>
            <person name="Siepel A."/>
            <person name="Goldman N."/>
            <person name="Pollard K.S."/>
            <person name="Pedersen J.S."/>
            <person name="Lander E.S."/>
            <person name="Kellis M."/>
        </authorList>
    </citation>
    <scope>NUCLEOTIDE SEQUENCE [LARGE SCALE GENOMIC DNA]</scope>
    <source>
        <strain evidence="4 5">Thorbecke inbred</strain>
    </source>
</reference>
<comment type="similarity">
    <text evidence="1">Belongs to the eukaryotic ribosomal protein eL39 family.</text>
</comment>
<keyword evidence="2" id="KW-0689">Ribosomal protein</keyword>
<keyword evidence="5" id="KW-1185">Reference proteome</keyword>
<dbReference type="Proteomes" id="UP000001811">
    <property type="component" value="Chromosome 12"/>
</dbReference>
<name>A0A5F9D027_RABIT</name>
<dbReference type="GO" id="GO:0006412">
    <property type="term" value="P:translation"/>
    <property type="evidence" value="ECO:0007669"/>
    <property type="project" value="InterPro"/>
</dbReference>
<evidence type="ECO:0000256" key="2">
    <source>
        <dbReference type="ARBA" id="ARBA00022980"/>
    </source>
</evidence>
<keyword evidence="3" id="KW-0687">Ribonucleoprotein</keyword>
<dbReference type="InParanoid" id="A0A5F9D027"/>
<dbReference type="Bgee" id="ENSOCUG00000038161">
    <property type="expression patterns" value="Expressed in liver and 2 other cell types or tissues"/>
</dbReference>
<dbReference type="GO" id="GO:1990904">
    <property type="term" value="C:ribonucleoprotein complex"/>
    <property type="evidence" value="ECO:0007669"/>
    <property type="project" value="UniProtKB-KW"/>
</dbReference>
<reference evidence="4" key="2">
    <citation type="submission" date="2025-08" db="UniProtKB">
        <authorList>
            <consortium name="Ensembl"/>
        </authorList>
    </citation>
    <scope>IDENTIFICATION</scope>
    <source>
        <strain evidence="4">Thorbecke</strain>
    </source>
</reference>
<dbReference type="InterPro" id="IPR000077">
    <property type="entry name" value="Ribosomal_eL39"/>
</dbReference>
<sequence>EGFKSKRIGKGISVKHKQNKLVPGWIKHKTGTQIIYNSRRAFWRRRKHGD</sequence>
<dbReference type="GO" id="GO:0005840">
    <property type="term" value="C:ribosome"/>
    <property type="evidence" value="ECO:0007669"/>
    <property type="project" value="UniProtKB-KW"/>
</dbReference>
<dbReference type="Gene3D" id="1.10.1620.10">
    <property type="entry name" value="Ribosomal protein L39e"/>
    <property type="match status" value="1"/>
</dbReference>
<proteinExistence type="inferred from homology"/>
<dbReference type="SUPFAM" id="SSF48662">
    <property type="entry name" value="Ribosomal protein L39e"/>
    <property type="match status" value="1"/>
</dbReference>
<dbReference type="Pfam" id="PF00832">
    <property type="entry name" value="Ribosomal_L39"/>
    <property type="match status" value="1"/>
</dbReference>
<reference evidence="4" key="3">
    <citation type="submission" date="2025-09" db="UniProtKB">
        <authorList>
            <consortium name="Ensembl"/>
        </authorList>
    </citation>
    <scope>IDENTIFICATION</scope>
    <source>
        <strain evidence="4">Thorbecke</strain>
    </source>
</reference>
<protein>
    <recommendedName>
        <fullName evidence="6">Ribosomal protein L39</fullName>
    </recommendedName>
</protein>
<evidence type="ECO:0000313" key="4">
    <source>
        <dbReference type="Ensembl" id="ENSOCUP00000039073.1"/>
    </source>
</evidence>
<dbReference type="AlphaFoldDB" id="A0A5F9D027"/>
<evidence type="ECO:0000256" key="1">
    <source>
        <dbReference type="ARBA" id="ARBA00009339"/>
    </source>
</evidence>
<accession>A0A5F9D027</accession>